<dbReference type="GO" id="GO:0016491">
    <property type="term" value="F:oxidoreductase activity"/>
    <property type="evidence" value="ECO:0007669"/>
    <property type="project" value="UniProtKB-KW"/>
</dbReference>
<dbReference type="Proteomes" id="UP000761534">
    <property type="component" value="Unassembled WGS sequence"/>
</dbReference>
<dbReference type="VEuPathDB" id="FungiDB:TRICI_003416"/>
<dbReference type="PANTHER" id="PTHR43625">
    <property type="entry name" value="AFLATOXIN B1 ALDEHYDE REDUCTASE"/>
    <property type="match status" value="1"/>
</dbReference>
<dbReference type="Gene3D" id="3.20.20.100">
    <property type="entry name" value="NADP-dependent oxidoreductase domain"/>
    <property type="match status" value="1"/>
</dbReference>
<dbReference type="SUPFAM" id="SSF51430">
    <property type="entry name" value="NAD(P)-linked oxidoreductase"/>
    <property type="match status" value="1"/>
</dbReference>
<dbReference type="PANTHER" id="PTHR43625:SF78">
    <property type="entry name" value="PYRIDOXAL REDUCTASE-RELATED"/>
    <property type="match status" value="1"/>
</dbReference>
<dbReference type="InterPro" id="IPR023210">
    <property type="entry name" value="NADP_OxRdtase_dom"/>
</dbReference>
<keyword evidence="1" id="KW-0560">Oxidoreductase</keyword>
<gene>
    <name evidence="3" type="ORF">TRICI_003416</name>
</gene>
<reference evidence="3" key="1">
    <citation type="journal article" date="2019" name="G3 (Bethesda)">
        <title>Genome Assemblies of Two Rare Opportunistic Yeast Pathogens: Diutina rugosa (syn. Candida rugosa) and Trichomonascus ciferrii (syn. Candida ciferrii).</title>
        <authorList>
            <person name="Mixao V."/>
            <person name="Saus E."/>
            <person name="Hansen A.P."/>
            <person name="Lass-Florl C."/>
            <person name="Gabaldon T."/>
        </authorList>
    </citation>
    <scope>NUCLEOTIDE SEQUENCE</scope>
    <source>
        <strain evidence="3">CBS 4856</strain>
    </source>
</reference>
<dbReference type="AlphaFoldDB" id="A0A642V3V5"/>
<proteinExistence type="predicted"/>
<dbReference type="InterPro" id="IPR036812">
    <property type="entry name" value="NAD(P)_OxRdtase_dom_sf"/>
</dbReference>
<dbReference type="Pfam" id="PF00248">
    <property type="entry name" value="Aldo_ket_red"/>
    <property type="match status" value="1"/>
</dbReference>
<dbReference type="InterPro" id="IPR050791">
    <property type="entry name" value="Aldo-Keto_reductase"/>
</dbReference>
<evidence type="ECO:0000313" key="3">
    <source>
        <dbReference type="EMBL" id="KAA8912663.1"/>
    </source>
</evidence>
<name>A0A642V3V5_9ASCO</name>
<evidence type="ECO:0000259" key="2">
    <source>
        <dbReference type="Pfam" id="PF00248"/>
    </source>
</evidence>
<feature type="domain" description="NADP-dependent oxidoreductase" evidence="2">
    <location>
        <begin position="12"/>
        <end position="312"/>
    </location>
</feature>
<protein>
    <recommendedName>
        <fullName evidence="2">NADP-dependent oxidoreductase domain-containing protein</fullName>
    </recommendedName>
</protein>
<dbReference type="GO" id="GO:0005737">
    <property type="term" value="C:cytoplasm"/>
    <property type="evidence" value="ECO:0007669"/>
    <property type="project" value="TreeGrafter"/>
</dbReference>
<dbReference type="OrthoDB" id="37537at2759"/>
<sequence>MKIAAKEVNADGYGLMGLTLYDKVQSDEHKLEAMKTAVEQGVTFWNTGVFYGGIGPGVDPEANLALLKKYFERYPEDFDKICLSVKGAVNISNLQPDSSKENIDRDMEIIFKYLPKKRLDMYTISRVDTKLGVEASVRNVLPYIQDGSVKSYCLSEAGSESIRKAHAIHPVAAVEVEFSLFALDVVDAGVFKTCAELGIPVIAYAPLGRGMLTGKLDSNSLPENDIRKNYDRFQTEVYEKNKGLVDLISQIATKNSVTNAQVAIQWVRAQSYKNKDYPEIIILPGSSNAARVKENFTHMSLPDEDIKQLDDFLTSFKRAGGRYNAHADAHLLQ</sequence>
<evidence type="ECO:0000256" key="1">
    <source>
        <dbReference type="ARBA" id="ARBA00023002"/>
    </source>
</evidence>
<keyword evidence="4" id="KW-1185">Reference proteome</keyword>
<accession>A0A642V3V5</accession>
<organism evidence="3 4">
    <name type="scientific">Trichomonascus ciferrii</name>
    <dbReference type="NCBI Taxonomy" id="44093"/>
    <lineage>
        <taxon>Eukaryota</taxon>
        <taxon>Fungi</taxon>
        <taxon>Dikarya</taxon>
        <taxon>Ascomycota</taxon>
        <taxon>Saccharomycotina</taxon>
        <taxon>Dipodascomycetes</taxon>
        <taxon>Dipodascales</taxon>
        <taxon>Trichomonascaceae</taxon>
        <taxon>Trichomonascus</taxon>
        <taxon>Trichomonascus ciferrii complex</taxon>
    </lineage>
</organism>
<dbReference type="CDD" id="cd19077">
    <property type="entry name" value="AKR_AKR8A1-2"/>
    <property type="match status" value="1"/>
</dbReference>
<dbReference type="EMBL" id="SWFS01000249">
    <property type="protein sequence ID" value="KAA8912663.1"/>
    <property type="molecule type" value="Genomic_DNA"/>
</dbReference>
<comment type="caution">
    <text evidence="3">The sequence shown here is derived from an EMBL/GenBank/DDBJ whole genome shotgun (WGS) entry which is preliminary data.</text>
</comment>
<evidence type="ECO:0000313" key="4">
    <source>
        <dbReference type="Proteomes" id="UP000761534"/>
    </source>
</evidence>